<sequence length="144" mass="16175">MESSDHGRCSSLSIENDLPDNQNNAKTYDMIRWKSGKRVDPRLLMLLESFVEIYMDLNDFFVKIFNGNHEELFDKIGHAMKMKMKKVGSMSRSMSTGAIKERGVDDDGVRLERFKVKTPDVKVAAPDGGQGGQTQTIQGSNNSK</sequence>
<feature type="compositionally biased region" description="Low complexity" evidence="1">
    <location>
        <begin position="133"/>
        <end position="144"/>
    </location>
</feature>
<name>A0AAV6XGW1_9LAMI</name>
<dbReference type="PANTHER" id="PTHR37725:SF1">
    <property type="match status" value="1"/>
</dbReference>
<feature type="region of interest" description="Disordered" evidence="1">
    <location>
        <begin position="122"/>
        <end position="144"/>
    </location>
</feature>
<organism evidence="2 3">
    <name type="scientific">Buddleja alternifolia</name>
    <dbReference type="NCBI Taxonomy" id="168488"/>
    <lineage>
        <taxon>Eukaryota</taxon>
        <taxon>Viridiplantae</taxon>
        <taxon>Streptophyta</taxon>
        <taxon>Embryophyta</taxon>
        <taxon>Tracheophyta</taxon>
        <taxon>Spermatophyta</taxon>
        <taxon>Magnoliopsida</taxon>
        <taxon>eudicotyledons</taxon>
        <taxon>Gunneridae</taxon>
        <taxon>Pentapetalae</taxon>
        <taxon>asterids</taxon>
        <taxon>lamiids</taxon>
        <taxon>Lamiales</taxon>
        <taxon>Scrophulariaceae</taxon>
        <taxon>Buddlejeae</taxon>
        <taxon>Buddleja</taxon>
    </lineage>
</organism>
<keyword evidence="3" id="KW-1185">Reference proteome</keyword>
<gene>
    <name evidence="2" type="ORF">BUALT_Bualt06G0032500</name>
</gene>
<proteinExistence type="predicted"/>
<reference evidence="2" key="1">
    <citation type="submission" date="2019-10" db="EMBL/GenBank/DDBJ databases">
        <authorList>
            <person name="Zhang R."/>
            <person name="Pan Y."/>
            <person name="Wang J."/>
            <person name="Ma R."/>
            <person name="Yu S."/>
        </authorList>
    </citation>
    <scope>NUCLEOTIDE SEQUENCE</scope>
    <source>
        <strain evidence="2">LA-IB0</strain>
        <tissue evidence="2">Leaf</tissue>
    </source>
</reference>
<comment type="caution">
    <text evidence="2">The sequence shown here is derived from an EMBL/GenBank/DDBJ whole genome shotgun (WGS) entry which is preliminary data.</text>
</comment>
<feature type="region of interest" description="Disordered" evidence="1">
    <location>
        <begin position="1"/>
        <end position="20"/>
    </location>
</feature>
<accession>A0AAV6XGW1</accession>
<dbReference type="EMBL" id="WHWC01000006">
    <property type="protein sequence ID" value="KAG8380600.1"/>
    <property type="molecule type" value="Genomic_DNA"/>
</dbReference>
<dbReference type="PANTHER" id="PTHR37725">
    <property type="match status" value="1"/>
</dbReference>
<dbReference type="Proteomes" id="UP000826271">
    <property type="component" value="Unassembled WGS sequence"/>
</dbReference>
<evidence type="ECO:0000313" key="2">
    <source>
        <dbReference type="EMBL" id="KAG8380600.1"/>
    </source>
</evidence>
<evidence type="ECO:0000256" key="1">
    <source>
        <dbReference type="SAM" id="MobiDB-lite"/>
    </source>
</evidence>
<feature type="compositionally biased region" description="Polar residues" evidence="1">
    <location>
        <begin position="10"/>
        <end position="20"/>
    </location>
</feature>
<protein>
    <submittedName>
        <fullName evidence="2">Uncharacterized protein</fullName>
    </submittedName>
</protein>
<dbReference type="AlphaFoldDB" id="A0AAV6XGW1"/>
<evidence type="ECO:0000313" key="3">
    <source>
        <dbReference type="Proteomes" id="UP000826271"/>
    </source>
</evidence>